<dbReference type="WBParaSite" id="PDA_v2.g26359.t1">
    <property type="protein sequence ID" value="PDA_v2.g26359.t1"/>
    <property type="gene ID" value="PDA_v2.g26359"/>
</dbReference>
<feature type="transmembrane region" description="Helical" evidence="1">
    <location>
        <begin position="52"/>
        <end position="70"/>
    </location>
</feature>
<organism evidence="2 3">
    <name type="scientific">Panagrolaimus davidi</name>
    <dbReference type="NCBI Taxonomy" id="227884"/>
    <lineage>
        <taxon>Eukaryota</taxon>
        <taxon>Metazoa</taxon>
        <taxon>Ecdysozoa</taxon>
        <taxon>Nematoda</taxon>
        <taxon>Chromadorea</taxon>
        <taxon>Rhabditida</taxon>
        <taxon>Tylenchina</taxon>
        <taxon>Panagrolaimomorpha</taxon>
        <taxon>Panagrolaimoidea</taxon>
        <taxon>Panagrolaimidae</taxon>
        <taxon>Panagrolaimus</taxon>
    </lineage>
</organism>
<dbReference type="AlphaFoldDB" id="A0A914Q4Y6"/>
<evidence type="ECO:0000313" key="3">
    <source>
        <dbReference type="WBParaSite" id="PDA_v2.g26359.t1"/>
    </source>
</evidence>
<protein>
    <submittedName>
        <fullName evidence="3">Anoctamin</fullName>
    </submittedName>
</protein>
<proteinExistence type="predicted"/>
<name>A0A914Q4Y6_9BILA</name>
<dbReference type="Proteomes" id="UP000887578">
    <property type="component" value="Unplaced"/>
</dbReference>
<evidence type="ECO:0000313" key="2">
    <source>
        <dbReference type="Proteomes" id="UP000887578"/>
    </source>
</evidence>
<sequence length="227" mass="26349">MTARLTAFVAECQSQGNFSTTECTAKRNSDSLYFFYYVLFQSFQIISYSKPIIFIFLSIFSTSAICIKVVKNAKFQLKHNRADFISSIRIAAVFCLQIFVNFIVLVIEYISLIEKWLINVYGLKAFTWKYQVPAGKDPKEYWDFRLPLWLNGDYGLVSDPARQMLSQFRVFTESIIVLFLMTGYREALVKFVKFIFAAIENPKNAYHRFKSRITQTKVTSIAVNSIK</sequence>
<feature type="transmembrane region" description="Helical" evidence="1">
    <location>
        <begin position="90"/>
        <end position="112"/>
    </location>
</feature>
<keyword evidence="1" id="KW-0812">Transmembrane</keyword>
<keyword evidence="2" id="KW-1185">Reference proteome</keyword>
<reference evidence="3" key="1">
    <citation type="submission" date="2022-11" db="UniProtKB">
        <authorList>
            <consortium name="WormBaseParasite"/>
        </authorList>
    </citation>
    <scope>IDENTIFICATION</scope>
</reference>
<evidence type="ECO:0000256" key="1">
    <source>
        <dbReference type="SAM" id="Phobius"/>
    </source>
</evidence>
<keyword evidence="1" id="KW-1133">Transmembrane helix</keyword>
<accession>A0A914Q4Y6</accession>
<keyword evidence="1" id="KW-0472">Membrane</keyword>